<comment type="caution">
    <text evidence="3">The sequence shown here is derived from an EMBL/GenBank/DDBJ whole genome shotgun (WGS) entry which is preliminary data.</text>
</comment>
<name>A0ABQ8LKA3_LABRO</name>
<proteinExistence type="predicted"/>
<feature type="chain" id="PRO_5046969787" evidence="1">
    <location>
        <begin position="20"/>
        <end position="383"/>
    </location>
</feature>
<dbReference type="SUPFAM" id="SSF48726">
    <property type="entry name" value="Immunoglobulin"/>
    <property type="match status" value="3"/>
</dbReference>
<dbReference type="PANTHER" id="PTHR21063:SF4">
    <property type="entry name" value="CD48 ANTIGEN-RELATED"/>
    <property type="match status" value="1"/>
</dbReference>
<evidence type="ECO:0000256" key="1">
    <source>
        <dbReference type="SAM" id="SignalP"/>
    </source>
</evidence>
<dbReference type="InterPro" id="IPR003599">
    <property type="entry name" value="Ig_sub"/>
</dbReference>
<dbReference type="PANTHER" id="PTHR21063">
    <property type="entry name" value="LFA-3"/>
    <property type="match status" value="1"/>
</dbReference>
<sequence>MKILIWLTLCGFFVQDVHTNSESVSVKEGDAVGLHTGLEITQKSFRIKWYYNDTRIVHVNGDRSIDCTDVQCKVVAEKFKDRLNLNHQTGSLTITSTRTTDSGLYRLQLISESSVTEKIFNVTVIGASGVDKDRVSVSVSVMVGNSVNLYTDVKIKQEDRVKWFCNDTRISQVIRHQSMICTDAQCEERFRDRLKVNNKTGSLTITNITSTDSGLYKLQIINDDRSLIEKSFNVSVFDAAAEMKTKSVKEGESVTLDPGVGGKANDVMAWYHNGIRIAEITGNLSKICPEDRCDERFRDRLKLDHQTGSLTITNTRTTDSGLYMLEIIRGSSSSSRRRRRSISITSVKSFSVSVIDVTQSETRLSFTIIFEAQQDIINNVALT</sequence>
<gene>
    <name evidence="3" type="ORF">H4Q32_000691</name>
</gene>
<evidence type="ECO:0000313" key="3">
    <source>
        <dbReference type="EMBL" id="KAI2650656.1"/>
    </source>
</evidence>
<evidence type="ECO:0000259" key="2">
    <source>
        <dbReference type="SMART" id="SM00409"/>
    </source>
</evidence>
<feature type="domain" description="Immunoglobulin" evidence="2">
    <location>
        <begin position="136"/>
        <end position="237"/>
    </location>
</feature>
<protein>
    <submittedName>
        <fullName evidence="3">Titin</fullName>
    </submittedName>
</protein>
<dbReference type="EMBL" id="JACTAM010000022">
    <property type="protein sequence ID" value="KAI2650656.1"/>
    <property type="molecule type" value="Genomic_DNA"/>
</dbReference>
<keyword evidence="1" id="KW-0732">Signal</keyword>
<organism evidence="3 4">
    <name type="scientific">Labeo rohita</name>
    <name type="common">Indian major carp</name>
    <name type="synonym">Cyprinus rohita</name>
    <dbReference type="NCBI Taxonomy" id="84645"/>
    <lineage>
        <taxon>Eukaryota</taxon>
        <taxon>Metazoa</taxon>
        <taxon>Chordata</taxon>
        <taxon>Craniata</taxon>
        <taxon>Vertebrata</taxon>
        <taxon>Euteleostomi</taxon>
        <taxon>Actinopterygii</taxon>
        <taxon>Neopterygii</taxon>
        <taxon>Teleostei</taxon>
        <taxon>Ostariophysi</taxon>
        <taxon>Cypriniformes</taxon>
        <taxon>Cyprinidae</taxon>
        <taxon>Labeoninae</taxon>
        <taxon>Labeonini</taxon>
        <taxon>Labeo</taxon>
    </lineage>
</organism>
<dbReference type="SMART" id="SM00409">
    <property type="entry name" value="IG"/>
    <property type="match status" value="3"/>
</dbReference>
<keyword evidence="4" id="KW-1185">Reference proteome</keyword>
<dbReference type="InterPro" id="IPR013783">
    <property type="entry name" value="Ig-like_fold"/>
</dbReference>
<dbReference type="InterPro" id="IPR036179">
    <property type="entry name" value="Ig-like_dom_sf"/>
</dbReference>
<dbReference type="Proteomes" id="UP000830375">
    <property type="component" value="Unassembled WGS sequence"/>
</dbReference>
<dbReference type="Gene3D" id="2.60.40.10">
    <property type="entry name" value="Immunoglobulins"/>
    <property type="match status" value="3"/>
</dbReference>
<dbReference type="Pfam" id="PF07686">
    <property type="entry name" value="V-set"/>
    <property type="match status" value="2"/>
</dbReference>
<reference evidence="3 4" key="1">
    <citation type="submission" date="2022-01" db="EMBL/GenBank/DDBJ databases">
        <title>A high-quality chromosome-level genome assembly of rohu carp, Labeo rohita.</title>
        <authorList>
            <person name="Arick M.A. II"/>
            <person name="Hsu C.-Y."/>
            <person name="Magbanua Z."/>
            <person name="Pechanova O."/>
            <person name="Grover C."/>
            <person name="Miller E."/>
            <person name="Thrash A."/>
            <person name="Ezzel L."/>
            <person name="Alam S."/>
            <person name="Benzie J."/>
            <person name="Hamilton M."/>
            <person name="Karsi A."/>
            <person name="Lawrence M.L."/>
            <person name="Peterson D.G."/>
        </authorList>
    </citation>
    <scope>NUCLEOTIDE SEQUENCE [LARGE SCALE GENOMIC DNA]</scope>
    <source>
        <strain evidence="4">BAU-BD-2019</strain>
        <tissue evidence="3">Blood</tissue>
    </source>
</reference>
<dbReference type="InterPro" id="IPR013106">
    <property type="entry name" value="Ig_V-set"/>
</dbReference>
<feature type="domain" description="Immunoglobulin" evidence="2">
    <location>
        <begin position="243"/>
        <end position="355"/>
    </location>
</feature>
<evidence type="ECO:0000313" key="4">
    <source>
        <dbReference type="Proteomes" id="UP000830375"/>
    </source>
</evidence>
<feature type="signal peptide" evidence="1">
    <location>
        <begin position="1"/>
        <end position="19"/>
    </location>
</feature>
<feature type="domain" description="Immunoglobulin" evidence="2">
    <location>
        <begin position="21"/>
        <end position="125"/>
    </location>
</feature>
<accession>A0ABQ8LKA3</accession>